<evidence type="ECO:0000313" key="1">
    <source>
        <dbReference type="EMBL" id="MCT8329044.1"/>
    </source>
</evidence>
<evidence type="ECO:0008006" key="3">
    <source>
        <dbReference type="Google" id="ProtNLM"/>
    </source>
</evidence>
<organism evidence="1 2">
    <name type="scientific">Albidovulum sediminis</name>
    <dbReference type="NCBI Taxonomy" id="3066345"/>
    <lineage>
        <taxon>Bacteria</taxon>
        <taxon>Pseudomonadati</taxon>
        <taxon>Pseudomonadota</taxon>
        <taxon>Alphaproteobacteria</taxon>
        <taxon>Rhodobacterales</taxon>
        <taxon>Paracoccaceae</taxon>
        <taxon>Albidovulum</taxon>
    </lineage>
</organism>
<dbReference type="SUPFAM" id="SSF56059">
    <property type="entry name" value="Glutathione synthetase ATP-binding domain-like"/>
    <property type="match status" value="1"/>
</dbReference>
<gene>
    <name evidence="1" type="ORF">N5I32_05920</name>
</gene>
<protein>
    <recommendedName>
        <fullName evidence="3">ATP-grasp domain-containing protein</fullName>
    </recommendedName>
</protein>
<proteinExistence type="predicted"/>
<comment type="caution">
    <text evidence="1">The sequence shown here is derived from an EMBL/GenBank/DDBJ whole genome shotgun (WGS) entry which is preliminary data.</text>
</comment>
<keyword evidence="2" id="KW-1185">Reference proteome</keyword>
<reference evidence="2" key="1">
    <citation type="submission" date="2023-07" db="EMBL/GenBank/DDBJ databases">
        <title>Defluviimonas sediminis sp. nov., isolated from mangrove sediment.</title>
        <authorList>
            <person name="Liu L."/>
            <person name="Li J."/>
            <person name="Huang Y."/>
            <person name="Pan J."/>
            <person name="Li M."/>
        </authorList>
    </citation>
    <scope>NUCLEOTIDE SEQUENCE [LARGE SCALE GENOMIC DNA]</scope>
    <source>
        <strain evidence="2">FT324</strain>
    </source>
</reference>
<sequence>MAFEGGKGRGLVFEAVPESGQVRVRIDEGGRPKYLWPNRTLLPDAALDKLHKRAGHFFFPPPRPAERRGLSWIVNLCADADEYRGGLLGLDAAFGGTLPIFNHPRAVALTRRDLSAARLSGIEGLIVPRCHRFLAEETDSFQKAFRDGGFRYPVLVRPAASQTGRDLVRIDGPFDWPAVYRTHWFGKPHFMTQFHDTLGPEGFLKLRAGWFGGEMRIHSIKQSRHWRINHDTGETAPDDFAQREAELCDRLLAEGRLAAVMAALGERAAMDAIGADLGLMPDGRLVLFEANAAMTMVHPPAYYATPVAKDRLKRLHAPLRAAFEGAVDRFLARAAKGEGCPAAALPPVADTFASAP</sequence>
<dbReference type="Proteomes" id="UP001205601">
    <property type="component" value="Unassembled WGS sequence"/>
</dbReference>
<dbReference type="RefSeq" id="WP_261494466.1">
    <property type="nucleotide sequence ID" value="NZ_JAOCQF010000001.1"/>
</dbReference>
<dbReference type="EMBL" id="JAOCQF010000001">
    <property type="protein sequence ID" value="MCT8329044.1"/>
    <property type="molecule type" value="Genomic_DNA"/>
</dbReference>
<evidence type="ECO:0000313" key="2">
    <source>
        <dbReference type="Proteomes" id="UP001205601"/>
    </source>
</evidence>
<name>A0ABT2NNA3_9RHOB</name>
<accession>A0ABT2NNA3</accession>